<reference evidence="1" key="1">
    <citation type="submission" date="2024-09" db="EMBL/GenBank/DDBJ databases">
        <title>Black Yeasts Isolated from many extreme environments.</title>
        <authorList>
            <person name="Coleine C."/>
            <person name="Stajich J.E."/>
            <person name="Selbmann L."/>
        </authorList>
    </citation>
    <scope>NUCLEOTIDE SEQUENCE</scope>
    <source>
        <strain evidence="1">CCFEE 5737</strain>
    </source>
</reference>
<proteinExistence type="predicted"/>
<keyword evidence="2" id="KW-1185">Reference proteome</keyword>
<evidence type="ECO:0000313" key="2">
    <source>
        <dbReference type="Proteomes" id="UP001186974"/>
    </source>
</evidence>
<accession>A0ACC3CW98</accession>
<feature type="non-terminal residue" evidence="1">
    <location>
        <position position="285"/>
    </location>
</feature>
<comment type="caution">
    <text evidence="1">The sequence shown here is derived from an EMBL/GenBank/DDBJ whole genome shotgun (WGS) entry which is preliminary data.</text>
</comment>
<evidence type="ECO:0000313" key="1">
    <source>
        <dbReference type="EMBL" id="KAK3045937.1"/>
    </source>
</evidence>
<dbReference type="EMBL" id="JAWDJW010010523">
    <property type="protein sequence ID" value="KAK3045937.1"/>
    <property type="molecule type" value="Genomic_DNA"/>
</dbReference>
<name>A0ACC3CW98_9PEZI</name>
<organism evidence="1 2">
    <name type="scientific">Coniosporium uncinatum</name>
    <dbReference type="NCBI Taxonomy" id="93489"/>
    <lineage>
        <taxon>Eukaryota</taxon>
        <taxon>Fungi</taxon>
        <taxon>Dikarya</taxon>
        <taxon>Ascomycota</taxon>
        <taxon>Pezizomycotina</taxon>
        <taxon>Dothideomycetes</taxon>
        <taxon>Dothideomycetes incertae sedis</taxon>
        <taxon>Coniosporium</taxon>
    </lineage>
</organism>
<gene>
    <name evidence="1" type="ORF">LTS18_013516</name>
</gene>
<dbReference type="Proteomes" id="UP001186974">
    <property type="component" value="Unassembled WGS sequence"/>
</dbReference>
<protein>
    <submittedName>
        <fullName evidence="1">Uncharacterized protein</fullName>
    </submittedName>
</protein>
<sequence length="285" mass="31195">MRRAKAIWDFEGIFCSSRHIPGVRFAGLIHPGILGCAPSAEVLNTWNTREAELIKACEHMDREVALPPQPINVHAGSASGDIKEKVGKEGARTVPGRPEHGGNCDIKNLSRGSKVYLPVHVKGAKFSVGDLHFSQGDGEISFCGAIEMPGVITIKFTVMKGGMKQLGMKSPIYVPGPVEPQFGPGRYIYFEGFSVDENGKQHYMDATVAYRQTSLRCIEYLRRFGYDDYQIYLLLSCAPVQGHLAGIVDIPNACTTMGLPIDIFDFDISPSVIPEKRDMGSCAKT</sequence>